<reference evidence="16 17" key="2">
    <citation type="journal article" date="2010" name="Nucleic Acids Res.">
        <title>BeetleBase in 2010: revisions to provide comprehensive genomic information for Tribolium castaneum.</title>
        <authorList>
            <person name="Kim H.S."/>
            <person name="Murphy T."/>
            <person name="Xia J."/>
            <person name="Caragea D."/>
            <person name="Park Y."/>
            <person name="Beeman R.W."/>
            <person name="Lorenzen M.D."/>
            <person name="Butcher S."/>
            <person name="Manak J.R."/>
            <person name="Brown S.J."/>
        </authorList>
    </citation>
    <scope>GENOME REANNOTATION</scope>
    <source>
        <strain evidence="16 17">Georgia GA2</strain>
    </source>
</reference>
<keyword evidence="10" id="KW-1015">Disulfide bond</keyword>
<keyword evidence="3 16" id="KW-0121">Carboxypeptidase</keyword>
<keyword evidence="6 14" id="KW-0732">Signal</keyword>
<dbReference type="eggNOG" id="KOG2650">
    <property type="taxonomic scope" value="Eukaryota"/>
</dbReference>
<dbReference type="Pfam" id="PF00246">
    <property type="entry name" value="Peptidase_M14"/>
    <property type="match status" value="1"/>
</dbReference>
<dbReference type="KEGG" id="tca:660050"/>
<dbReference type="SMART" id="SM00631">
    <property type="entry name" value="Zn_pept"/>
    <property type="match status" value="1"/>
</dbReference>
<dbReference type="OMA" id="LKTISHI"/>
<dbReference type="SUPFAM" id="SSF53187">
    <property type="entry name" value="Zn-dependent exopeptidases"/>
    <property type="match status" value="1"/>
</dbReference>
<feature type="signal peptide" evidence="14">
    <location>
        <begin position="1"/>
        <end position="20"/>
    </location>
</feature>
<dbReference type="HOGENOM" id="CLU_019326_0_2_1"/>
<evidence type="ECO:0000256" key="6">
    <source>
        <dbReference type="ARBA" id="ARBA00022729"/>
    </source>
</evidence>
<evidence type="ECO:0000256" key="9">
    <source>
        <dbReference type="ARBA" id="ARBA00023049"/>
    </source>
</evidence>
<evidence type="ECO:0000256" key="10">
    <source>
        <dbReference type="ARBA" id="ARBA00023157"/>
    </source>
</evidence>
<proteinExistence type="inferred from homology"/>
<evidence type="ECO:0000256" key="5">
    <source>
        <dbReference type="ARBA" id="ARBA00022723"/>
    </source>
</evidence>
<evidence type="ECO:0000256" key="11">
    <source>
        <dbReference type="ARBA" id="ARBA00069039"/>
    </source>
</evidence>
<dbReference type="FunCoup" id="D2A3Y3">
    <property type="interactions" value="44"/>
</dbReference>
<dbReference type="Pfam" id="PF02244">
    <property type="entry name" value="Propep_M14"/>
    <property type="match status" value="1"/>
</dbReference>
<dbReference type="OrthoDB" id="3626597at2759"/>
<dbReference type="FunFam" id="3.30.70.340:FF:000002">
    <property type="entry name" value="Carboxypeptidase A"/>
    <property type="match status" value="1"/>
</dbReference>
<dbReference type="PANTHER" id="PTHR11705:SF153">
    <property type="entry name" value="ZINC CARBOXYPEPTIDASE A 1-LIKE PROTEIN"/>
    <property type="match status" value="1"/>
</dbReference>
<keyword evidence="4" id="KW-0645">Protease</keyword>
<evidence type="ECO:0000256" key="14">
    <source>
        <dbReference type="SAM" id="SignalP"/>
    </source>
</evidence>
<dbReference type="InParanoid" id="D2A3Y3"/>
<evidence type="ECO:0000313" key="17">
    <source>
        <dbReference type="Proteomes" id="UP000007266"/>
    </source>
</evidence>
<dbReference type="PANTHER" id="PTHR11705">
    <property type="entry name" value="PROTEASE FAMILY M14 CARBOXYPEPTIDASE A,B"/>
    <property type="match status" value="1"/>
</dbReference>
<keyword evidence="9" id="KW-0482">Metalloprotease</keyword>
<dbReference type="PRINTS" id="PR00765">
    <property type="entry name" value="CRBOXYPTASEA"/>
</dbReference>
<dbReference type="InterPro" id="IPR003146">
    <property type="entry name" value="M14A_act_pep"/>
</dbReference>
<feature type="domain" description="Peptidase M14" evidence="15">
    <location>
        <begin position="117"/>
        <end position="284"/>
    </location>
</feature>
<evidence type="ECO:0000256" key="1">
    <source>
        <dbReference type="ARBA" id="ARBA00001947"/>
    </source>
</evidence>
<dbReference type="STRING" id="7070.D2A3Y3"/>
<comment type="similarity">
    <text evidence="2 12">Belongs to the peptidase M14 family.</text>
</comment>
<evidence type="ECO:0000259" key="15">
    <source>
        <dbReference type="PROSITE" id="PS52035"/>
    </source>
</evidence>
<comment type="cofactor">
    <cofactor evidence="1">
        <name>Zn(2+)</name>
        <dbReference type="ChEBI" id="CHEBI:29105"/>
    </cofactor>
</comment>
<dbReference type="InterPro" id="IPR000834">
    <property type="entry name" value="Peptidase_M14"/>
</dbReference>
<dbReference type="MEROPS" id="M14.A10"/>
<sequence length="284" mass="32948">MNLVTTFTFLFLLSLNQILADEKVRYDNFQVYRLTPRSQKAVQALRELEENGYDFWTSVRGVNQPVDVMVPPHYKHRFNDFIRLNEFDAQIYIPDVQKLIDNERPQTRKSVGLEWTDYHTLDEINDWLKSLASSNDHIELVTAGKTYEGRDILGVKVSFKAGNENRTVFIESNIHAREWISSAVTTWMLNELLTSQDPAVRQVAESHDWYFVPVFNPDGFVYTHTTDRMWRKTRVPHFLCYGADPNRNWDYHFNDGGASPSPCSSTYSGPKAFSEPSTKSLSEF</sequence>
<dbReference type="Proteomes" id="UP000007266">
    <property type="component" value="Linkage group 6"/>
</dbReference>
<evidence type="ECO:0000256" key="2">
    <source>
        <dbReference type="ARBA" id="ARBA00005988"/>
    </source>
</evidence>
<dbReference type="GO" id="GO:0006508">
    <property type="term" value="P:proteolysis"/>
    <property type="evidence" value="ECO:0007669"/>
    <property type="project" value="UniProtKB-KW"/>
</dbReference>
<feature type="region of interest" description="Disordered" evidence="13">
    <location>
        <begin position="259"/>
        <end position="284"/>
    </location>
</feature>
<evidence type="ECO:0000256" key="13">
    <source>
        <dbReference type="SAM" id="MobiDB-lite"/>
    </source>
</evidence>
<dbReference type="GO" id="GO:0005615">
    <property type="term" value="C:extracellular space"/>
    <property type="evidence" value="ECO:0000318"/>
    <property type="project" value="GO_Central"/>
</dbReference>
<dbReference type="InterPro" id="IPR036990">
    <property type="entry name" value="M14A-like_propep"/>
</dbReference>
<dbReference type="Gene3D" id="3.30.70.340">
    <property type="entry name" value="Metallocarboxypeptidase-like"/>
    <property type="match status" value="1"/>
</dbReference>
<dbReference type="FunFam" id="3.40.630.10:FF:000310">
    <property type="entry name" value="Carboxypeptidase A"/>
    <property type="match status" value="1"/>
</dbReference>
<dbReference type="GO" id="GO:0004181">
    <property type="term" value="F:metallocarboxypeptidase activity"/>
    <property type="evidence" value="ECO:0007669"/>
    <property type="project" value="InterPro"/>
</dbReference>
<dbReference type="AlphaFoldDB" id="D2A3Y3"/>
<gene>
    <name evidence="16" type="primary">AUGUSTUS-3.0.2_15783</name>
    <name evidence="16" type="ORF">TcasGA2_TC015783</name>
</gene>
<keyword evidence="7" id="KW-0378">Hydrolase</keyword>
<keyword evidence="8" id="KW-0862">Zinc</keyword>
<evidence type="ECO:0000313" key="16">
    <source>
        <dbReference type="EMBL" id="EFA05750.1"/>
    </source>
</evidence>
<name>D2A3Y3_TRICA</name>
<dbReference type="Gene3D" id="3.40.630.10">
    <property type="entry name" value="Zn peptidases"/>
    <property type="match status" value="1"/>
</dbReference>
<dbReference type="SUPFAM" id="SSF54897">
    <property type="entry name" value="Protease propeptides/inhibitors"/>
    <property type="match status" value="1"/>
</dbReference>
<reference evidence="16 17" key="1">
    <citation type="journal article" date="2008" name="Nature">
        <title>The genome of the model beetle and pest Tribolium castaneum.</title>
        <authorList>
            <consortium name="Tribolium Genome Sequencing Consortium"/>
            <person name="Richards S."/>
            <person name="Gibbs R.A."/>
            <person name="Weinstock G.M."/>
            <person name="Brown S.J."/>
            <person name="Denell R."/>
            <person name="Beeman R.W."/>
            <person name="Gibbs R."/>
            <person name="Beeman R.W."/>
            <person name="Brown S.J."/>
            <person name="Bucher G."/>
            <person name="Friedrich M."/>
            <person name="Grimmelikhuijzen C.J."/>
            <person name="Klingler M."/>
            <person name="Lorenzen M."/>
            <person name="Richards S."/>
            <person name="Roth S."/>
            <person name="Schroder R."/>
            <person name="Tautz D."/>
            <person name="Zdobnov E.M."/>
            <person name="Muzny D."/>
            <person name="Gibbs R.A."/>
            <person name="Weinstock G.M."/>
            <person name="Attaway T."/>
            <person name="Bell S."/>
            <person name="Buhay C.J."/>
            <person name="Chandrabose M.N."/>
            <person name="Chavez D."/>
            <person name="Clerk-Blankenburg K.P."/>
            <person name="Cree A."/>
            <person name="Dao M."/>
            <person name="Davis C."/>
            <person name="Chacko J."/>
            <person name="Dinh H."/>
            <person name="Dugan-Rocha S."/>
            <person name="Fowler G."/>
            <person name="Garner T.T."/>
            <person name="Garnes J."/>
            <person name="Gnirke A."/>
            <person name="Hawes A."/>
            <person name="Hernandez J."/>
            <person name="Hines S."/>
            <person name="Holder M."/>
            <person name="Hume J."/>
            <person name="Jhangiani S.N."/>
            <person name="Joshi V."/>
            <person name="Khan Z.M."/>
            <person name="Jackson L."/>
            <person name="Kovar C."/>
            <person name="Kowis A."/>
            <person name="Lee S."/>
            <person name="Lewis L.R."/>
            <person name="Margolis J."/>
            <person name="Morgan M."/>
            <person name="Nazareth L.V."/>
            <person name="Nguyen N."/>
            <person name="Okwuonu G."/>
            <person name="Parker D."/>
            <person name="Richards S."/>
            <person name="Ruiz S.J."/>
            <person name="Santibanez J."/>
            <person name="Savard J."/>
            <person name="Scherer S.E."/>
            <person name="Schneider B."/>
            <person name="Sodergren E."/>
            <person name="Tautz D."/>
            <person name="Vattahil S."/>
            <person name="Villasana D."/>
            <person name="White C.S."/>
            <person name="Wright R."/>
            <person name="Park Y."/>
            <person name="Beeman R.W."/>
            <person name="Lord J."/>
            <person name="Oppert B."/>
            <person name="Lorenzen M."/>
            <person name="Brown S."/>
            <person name="Wang L."/>
            <person name="Savard J."/>
            <person name="Tautz D."/>
            <person name="Richards S."/>
            <person name="Weinstock G."/>
            <person name="Gibbs R.A."/>
            <person name="Liu Y."/>
            <person name="Worley K."/>
            <person name="Weinstock G."/>
            <person name="Elsik C.G."/>
            <person name="Reese J.T."/>
            <person name="Elhaik E."/>
            <person name="Landan G."/>
            <person name="Graur D."/>
            <person name="Arensburger P."/>
            <person name="Atkinson P."/>
            <person name="Beeman R.W."/>
            <person name="Beidler J."/>
            <person name="Brown S.J."/>
            <person name="Demuth J.P."/>
            <person name="Drury D.W."/>
            <person name="Du Y.Z."/>
            <person name="Fujiwara H."/>
            <person name="Lorenzen M."/>
            <person name="Maselli V."/>
            <person name="Osanai M."/>
            <person name="Park Y."/>
            <person name="Robertson H.M."/>
            <person name="Tu Z."/>
            <person name="Wang J.J."/>
            <person name="Wang S."/>
            <person name="Richards S."/>
            <person name="Song H."/>
            <person name="Zhang L."/>
            <person name="Sodergren E."/>
            <person name="Werner D."/>
            <person name="Stanke M."/>
            <person name="Morgenstern B."/>
            <person name="Solovyev V."/>
            <person name="Kosarev P."/>
            <person name="Brown G."/>
            <person name="Chen H.C."/>
            <person name="Ermolaeva O."/>
            <person name="Hlavina W."/>
            <person name="Kapustin Y."/>
            <person name="Kiryutin B."/>
            <person name="Kitts P."/>
            <person name="Maglott D."/>
            <person name="Pruitt K."/>
            <person name="Sapojnikov V."/>
            <person name="Souvorov A."/>
            <person name="Mackey A.J."/>
            <person name="Waterhouse R.M."/>
            <person name="Wyder S."/>
            <person name="Zdobnov E.M."/>
            <person name="Zdobnov E.M."/>
            <person name="Wyder S."/>
            <person name="Kriventseva E.V."/>
            <person name="Kadowaki T."/>
            <person name="Bork P."/>
            <person name="Aranda M."/>
            <person name="Bao R."/>
            <person name="Beermann A."/>
            <person name="Berns N."/>
            <person name="Bolognesi R."/>
            <person name="Bonneton F."/>
            <person name="Bopp D."/>
            <person name="Brown S.J."/>
            <person name="Bucher G."/>
            <person name="Butts T."/>
            <person name="Chaumot A."/>
            <person name="Denell R.E."/>
            <person name="Ferrier D.E."/>
            <person name="Friedrich M."/>
            <person name="Gordon C.M."/>
            <person name="Jindra M."/>
            <person name="Klingler M."/>
            <person name="Lan Q."/>
            <person name="Lattorff H.M."/>
            <person name="Laudet V."/>
            <person name="von Levetsow C."/>
            <person name="Liu Z."/>
            <person name="Lutz R."/>
            <person name="Lynch J.A."/>
            <person name="da Fonseca R.N."/>
            <person name="Posnien N."/>
            <person name="Reuter R."/>
            <person name="Roth S."/>
            <person name="Savard J."/>
            <person name="Schinko J.B."/>
            <person name="Schmitt C."/>
            <person name="Schoppmeier M."/>
            <person name="Schroder R."/>
            <person name="Shippy T.D."/>
            <person name="Simonnet F."/>
            <person name="Marques-Souza H."/>
            <person name="Tautz D."/>
            <person name="Tomoyasu Y."/>
            <person name="Trauner J."/>
            <person name="Van der Zee M."/>
            <person name="Vervoort M."/>
            <person name="Wittkopp N."/>
            <person name="Wimmer E.A."/>
            <person name="Yang X."/>
            <person name="Jones A.K."/>
            <person name="Sattelle D.B."/>
            <person name="Ebert P.R."/>
            <person name="Nelson D."/>
            <person name="Scott J.G."/>
            <person name="Beeman R.W."/>
            <person name="Muthukrishnan S."/>
            <person name="Kramer K.J."/>
            <person name="Arakane Y."/>
            <person name="Beeman R.W."/>
            <person name="Zhu Q."/>
            <person name="Hogenkamp D."/>
            <person name="Dixit R."/>
            <person name="Oppert B."/>
            <person name="Jiang H."/>
            <person name="Zou Z."/>
            <person name="Marshall J."/>
            <person name="Elpidina E."/>
            <person name="Vinokurov K."/>
            <person name="Oppert C."/>
            <person name="Zou Z."/>
            <person name="Evans J."/>
            <person name="Lu Z."/>
            <person name="Zhao P."/>
            <person name="Sumathipala N."/>
            <person name="Altincicek B."/>
            <person name="Vilcinskas A."/>
            <person name="Williams M."/>
            <person name="Hultmark D."/>
            <person name="Hetru C."/>
            <person name="Jiang H."/>
            <person name="Grimmelikhuijzen C.J."/>
            <person name="Hauser F."/>
            <person name="Cazzamali G."/>
            <person name="Williamson M."/>
            <person name="Park Y."/>
            <person name="Li B."/>
            <person name="Tanaka Y."/>
            <person name="Predel R."/>
            <person name="Neupert S."/>
            <person name="Schachtner J."/>
            <person name="Verleyen P."/>
            <person name="Raible F."/>
            <person name="Bork P."/>
            <person name="Friedrich M."/>
            <person name="Walden K.K."/>
            <person name="Robertson H.M."/>
            <person name="Angeli S."/>
            <person name="Foret S."/>
            <person name="Bucher G."/>
            <person name="Schuetz S."/>
            <person name="Maleszka R."/>
            <person name="Wimmer E.A."/>
            <person name="Beeman R.W."/>
            <person name="Lorenzen M."/>
            <person name="Tomoyasu Y."/>
            <person name="Miller S.C."/>
            <person name="Grossmann D."/>
            <person name="Bucher G."/>
        </authorList>
    </citation>
    <scope>NUCLEOTIDE SEQUENCE [LARGE SCALE GENOMIC DNA]</scope>
    <source>
        <strain evidence="16 17">Georgia GA2</strain>
    </source>
</reference>
<evidence type="ECO:0000256" key="8">
    <source>
        <dbReference type="ARBA" id="ARBA00022833"/>
    </source>
</evidence>
<comment type="caution">
    <text evidence="12">Lacks conserved residue(s) required for the propagation of feature annotation.</text>
</comment>
<organism evidence="16 17">
    <name type="scientific">Tribolium castaneum</name>
    <name type="common">Red flour beetle</name>
    <dbReference type="NCBI Taxonomy" id="7070"/>
    <lineage>
        <taxon>Eukaryota</taxon>
        <taxon>Metazoa</taxon>
        <taxon>Ecdysozoa</taxon>
        <taxon>Arthropoda</taxon>
        <taxon>Hexapoda</taxon>
        <taxon>Insecta</taxon>
        <taxon>Pterygota</taxon>
        <taxon>Neoptera</taxon>
        <taxon>Endopterygota</taxon>
        <taxon>Coleoptera</taxon>
        <taxon>Polyphaga</taxon>
        <taxon>Cucujiformia</taxon>
        <taxon>Tenebrionidae</taxon>
        <taxon>Tenebrionidae incertae sedis</taxon>
        <taxon>Tribolium</taxon>
    </lineage>
</organism>
<keyword evidence="5" id="KW-0479">Metal-binding</keyword>
<dbReference type="GO" id="GO:0008270">
    <property type="term" value="F:zinc ion binding"/>
    <property type="evidence" value="ECO:0007669"/>
    <property type="project" value="InterPro"/>
</dbReference>
<evidence type="ECO:0000256" key="7">
    <source>
        <dbReference type="ARBA" id="ARBA00022801"/>
    </source>
</evidence>
<dbReference type="PROSITE" id="PS52035">
    <property type="entry name" value="PEPTIDASE_M14"/>
    <property type="match status" value="1"/>
</dbReference>
<evidence type="ECO:0000256" key="12">
    <source>
        <dbReference type="PROSITE-ProRule" id="PRU01379"/>
    </source>
</evidence>
<accession>D2A3Y3</accession>
<dbReference type="EMBL" id="KQ971348">
    <property type="protein sequence ID" value="EFA05750.1"/>
    <property type="molecule type" value="Genomic_DNA"/>
</dbReference>
<feature type="compositionally biased region" description="Polar residues" evidence="13">
    <location>
        <begin position="275"/>
        <end position="284"/>
    </location>
</feature>
<evidence type="ECO:0000256" key="4">
    <source>
        <dbReference type="ARBA" id="ARBA00022670"/>
    </source>
</evidence>
<evidence type="ECO:0000256" key="3">
    <source>
        <dbReference type="ARBA" id="ARBA00022645"/>
    </source>
</evidence>
<keyword evidence="17" id="KW-1185">Reference proteome</keyword>
<feature type="chain" id="PRO_5003027437" description="Zinc carboxypeptidase A 1" evidence="14">
    <location>
        <begin position="21"/>
        <end position="284"/>
    </location>
</feature>
<protein>
    <recommendedName>
        <fullName evidence="11">Zinc carboxypeptidase A 1</fullName>
    </recommendedName>
</protein>
<dbReference type="PhylomeDB" id="D2A3Y3"/>